<dbReference type="GO" id="GO:0008137">
    <property type="term" value="F:NADH dehydrogenase (ubiquinone) activity"/>
    <property type="evidence" value="ECO:0007669"/>
    <property type="project" value="UniProtKB-EC"/>
</dbReference>
<evidence type="ECO:0000256" key="6">
    <source>
        <dbReference type="ARBA" id="ARBA00022660"/>
    </source>
</evidence>
<keyword evidence="14 19" id="KW-0496">Mitochondrion</keyword>
<evidence type="ECO:0000256" key="9">
    <source>
        <dbReference type="ARBA" id="ARBA00022967"/>
    </source>
</evidence>
<dbReference type="Pfam" id="PF06455">
    <property type="entry name" value="NADH5_C"/>
    <property type="match status" value="1"/>
</dbReference>
<dbReference type="PANTHER" id="PTHR42829:SF2">
    <property type="entry name" value="NADH-UBIQUINONE OXIDOREDUCTASE CHAIN 5"/>
    <property type="match status" value="1"/>
</dbReference>
<comment type="function">
    <text evidence="16 19">Core subunit of the mitochondrial membrane respiratory chain NADH dehydrogenase (Complex I) which catalyzes electron transfer from NADH through the respiratory chain, using ubiquinone as an electron acceptor. Essential for the catalytic activity and assembly of complex I.</text>
</comment>
<name>B2LT37_9PRIM</name>
<keyword evidence="6" id="KW-0679">Respiratory chain</keyword>
<geneLocation type="mitochondrion" evidence="23"/>
<evidence type="ECO:0000256" key="17">
    <source>
        <dbReference type="ARBA" id="ARBA00024376"/>
    </source>
</evidence>
<proteinExistence type="inferred from homology"/>
<dbReference type="InterPro" id="IPR018393">
    <property type="entry name" value="NADHpl_OxRdtase_5_subgr"/>
</dbReference>
<evidence type="ECO:0000256" key="3">
    <source>
        <dbReference type="ARBA" id="ARBA00012944"/>
    </source>
</evidence>
<feature type="transmembrane region" description="Helical" evidence="19">
    <location>
        <begin position="82"/>
        <end position="103"/>
    </location>
</feature>
<feature type="domain" description="NADH-Ubiquinone oxidoreductase (complex I) chain 5 N-terminal" evidence="21">
    <location>
        <begin position="66"/>
        <end position="116"/>
    </location>
</feature>
<feature type="transmembrane region" description="Helical" evidence="19">
    <location>
        <begin position="582"/>
        <end position="600"/>
    </location>
</feature>
<feature type="transmembrane region" description="Helical" evidence="19">
    <location>
        <begin position="138"/>
        <end position="158"/>
    </location>
</feature>
<gene>
    <name evidence="23" type="primary">NADH5</name>
</gene>
<keyword evidence="7 19" id="KW-0812">Transmembrane</keyword>
<evidence type="ECO:0000256" key="5">
    <source>
        <dbReference type="ARBA" id="ARBA00022448"/>
    </source>
</evidence>
<keyword evidence="10" id="KW-0249">Electron transport</keyword>
<evidence type="ECO:0000256" key="12">
    <source>
        <dbReference type="ARBA" id="ARBA00023027"/>
    </source>
</evidence>
<dbReference type="InterPro" id="IPR001516">
    <property type="entry name" value="Proton_antipo_N"/>
</dbReference>
<evidence type="ECO:0000256" key="11">
    <source>
        <dbReference type="ARBA" id="ARBA00022989"/>
    </source>
</evidence>
<dbReference type="InterPro" id="IPR001750">
    <property type="entry name" value="ND/Mrp_TM"/>
</dbReference>
<dbReference type="PANTHER" id="PTHR42829">
    <property type="entry name" value="NADH-UBIQUINONE OXIDOREDUCTASE CHAIN 5"/>
    <property type="match status" value="1"/>
</dbReference>
<keyword evidence="5 19" id="KW-0813">Transport</keyword>
<dbReference type="PRINTS" id="PR01434">
    <property type="entry name" value="NADHDHGNASE5"/>
</dbReference>
<feature type="transmembrane region" description="Helical" evidence="19">
    <location>
        <begin position="6"/>
        <end position="25"/>
    </location>
</feature>
<feature type="transmembrane region" description="Helical" evidence="19">
    <location>
        <begin position="404"/>
        <end position="426"/>
    </location>
</feature>
<comment type="subunit">
    <text evidence="17">Core subunit of respiratory chain NADH dehydrogenase (Complex I) which is composed of 45 different subunits.</text>
</comment>
<dbReference type="GO" id="GO:0042773">
    <property type="term" value="P:ATP synthesis coupled electron transport"/>
    <property type="evidence" value="ECO:0007669"/>
    <property type="project" value="InterPro"/>
</dbReference>
<feature type="transmembrane region" description="Helical" evidence="19">
    <location>
        <begin position="366"/>
        <end position="384"/>
    </location>
</feature>
<evidence type="ECO:0000256" key="16">
    <source>
        <dbReference type="ARBA" id="ARBA00024313"/>
    </source>
</evidence>
<evidence type="ECO:0000256" key="18">
    <source>
        <dbReference type="ARBA" id="ARBA00049551"/>
    </source>
</evidence>
<feature type="transmembrane region" description="Helical" evidence="19">
    <location>
        <begin position="486"/>
        <end position="504"/>
    </location>
</feature>
<evidence type="ECO:0000256" key="2">
    <source>
        <dbReference type="ARBA" id="ARBA00008200"/>
    </source>
</evidence>
<evidence type="ECO:0000259" key="21">
    <source>
        <dbReference type="Pfam" id="PF00662"/>
    </source>
</evidence>
<accession>B2LT37</accession>
<keyword evidence="15 19" id="KW-0472">Membrane</keyword>
<evidence type="ECO:0000259" key="22">
    <source>
        <dbReference type="Pfam" id="PF06455"/>
    </source>
</evidence>
<feature type="transmembrane region" description="Helical" evidence="19">
    <location>
        <begin position="269"/>
        <end position="292"/>
    </location>
</feature>
<dbReference type="Pfam" id="PF00662">
    <property type="entry name" value="Proton_antipo_N"/>
    <property type="match status" value="1"/>
</dbReference>
<keyword evidence="9" id="KW-1278">Translocase</keyword>
<feature type="transmembrane region" description="Helical" evidence="19">
    <location>
        <begin position="37"/>
        <end position="55"/>
    </location>
</feature>
<dbReference type="InterPro" id="IPR003945">
    <property type="entry name" value="NU5C-like"/>
</dbReference>
<feature type="domain" description="NADH:quinone oxidoreductase/Mrp antiporter transmembrane" evidence="20">
    <location>
        <begin position="132"/>
        <end position="416"/>
    </location>
</feature>
<evidence type="ECO:0000256" key="15">
    <source>
        <dbReference type="ARBA" id="ARBA00023136"/>
    </source>
</evidence>
<feature type="transmembrane region" description="Helical" evidence="19">
    <location>
        <begin position="299"/>
        <end position="317"/>
    </location>
</feature>
<keyword evidence="12 19" id="KW-0520">NAD</keyword>
<evidence type="ECO:0000256" key="7">
    <source>
        <dbReference type="ARBA" id="ARBA00022692"/>
    </source>
</evidence>
<comment type="subcellular location">
    <subcellularLocation>
        <location evidence="1">Mitochondrion inner membrane</location>
        <topology evidence="1">Multi-pass membrane protein</topology>
    </subcellularLocation>
</comment>
<protein>
    <recommendedName>
        <fullName evidence="4 19">NADH-ubiquinone oxidoreductase chain 5</fullName>
        <ecNumber evidence="3 19">7.1.1.2</ecNumber>
    </recommendedName>
</protein>
<dbReference type="GO" id="GO:0003954">
    <property type="term" value="F:NADH dehydrogenase activity"/>
    <property type="evidence" value="ECO:0007669"/>
    <property type="project" value="TreeGrafter"/>
</dbReference>
<evidence type="ECO:0000256" key="19">
    <source>
        <dbReference type="RuleBase" id="RU003404"/>
    </source>
</evidence>
<organism evidence="23">
    <name type="scientific">Procolobus verus</name>
    <name type="common">olive colobus</name>
    <dbReference type="NCBI Taxonomy" id="373033"/>
    <lineage>
        <taxon>Eukaryota</taxon>
        <taxon>Metazoa</taxon>
        <taxon>Chordata</taxon>
        <taxon>Craniata</taxon>
        <taxon>Vertebrata</taxon>
        <taxon>Euteleostomi</taxon>
        <taxon>Mammalia</taxon>
        <taxon>Eutheria</taxon>
        <taxon>Euarchontoglires</taxon>
        <taxon>Primates</taxon>
        <taxon>Haplorrhini</taxon>
        <taxon>Catarrhini</taxon>
        <taxon>Cercopithecidae</taxon>
        <taxon>Colobinae</taxon>
        <taxon>Procolobus</taxon>
    </lineage>
</organism>
<dbReference type="EC" id="7.1.1.2" evidence="3 19"/>
<dbReference type="GO" id="GO:0015990">
    <property type="term" value="P:electron transport coupled proton transport"/>
    <property type="evidence" value="ECO:0007669"/>
    <property type="project" value="TreeGrafter"/>
</dbReference>
<comment type="similarity">
    <text evidence="2 19">Belongs to the complex I subunit 5 family.</text>
</comment>
<evidence type="ECO:0000259" key="20">
    <source>
        <dbReference type="Pfam" id="PF00361"/>
    </source>
</evidence>
<dbReference type="GO" id="GO:0005743">
    <property type="term" value="C:mitochondrial inner membrane"/>
    <property type="evidence" value="ECO:0007669"/>
    <property type="project" value="UniProtKB-SubCell"/>
</dbReference>
<reference evidence="23" key="1">
    <citation type="journal article" date="2008" name="J. Hum. Evol.">
        <title>Mitochondrial relationships and divergence dates of the African colobines: evidence of Miocene origins for the living colobus monkeys.</title>
        <authorList>
            <person name="Ting N."/>
        </authorList>
    </citation>
    <scope>NUCLEOTIDE SEQUENCE</scope>
    <source>
        <strain evidence="23">Pver48</strain>
    </source>
</reference>
<dbReference type="Pfam" id="PF00361">
    <property type="entry name" value="Proton_antipo_M"/>
    <property type="match status" value="1"/>
</dbReference>
<evidence type="ECO:0000256" key="8">
    <source>
        <dbReference type="ARBA" id="ARBA00022792"/>
    </source>
</evidence>
<dbReference type="EMBL" id="EU580082">
    <property type="protein sequence ID" value="ACB73162.1"/>
    <property type="molecule type" value="Genomic_DNA"/>
</dbReference>
<feature type="transmembrane region" description="Helical" evidence="19">
    <location>
        <begin position="243"/>
        <end position="263"/>
    </location>
</feature>
<evidence type="ECO:0000256" key="14">
    <source>
        <dbReference type="ARBA" id="ARBA00023128"/>
    </source>
</evidence>
<feature type="transmembrane region" description="Helical" evidence="19">
    <location>
        <begin position="323"/>
        <end position="345"/>
    </location>
</feature>
<evidence type="ECO:0000256" key="10">
    <source>
        <dbReference type="ARBA" id="ARBA00022982"/>
    </source>
</evidence>
<keyword evidence="13 19" id="KW-0830">Ubiquinone</keyword>
<dbReference type="InterPro" id="IPR010934">
    <property type="entry name" value="NADH_DH_su5_C"/>
</dbReference>
<dbReference type="AlphaFoldDB" id="B2LT37"/>
<evidence type="ECO:0000256" key="13">
    <source>
        <dbReference type="ARBA" id="ARBA00023075"/>
    </source>
</evidence>
<dbReference type="NCBIfam" id="TIGR01974">
    <property type="entry name" value="NDH_I_L"/>
    <property type="match status" value="1"/>
</dbReference>
<keyword evidence="11 19" id="KW-1133">Transmembrane helix</keyword>
<evidence type="ECO:0000256" key="1">
    <source>
        <dbReference type="ARBA" id="ARBA00004448"/>
    </source>
</evidence>
<feature type="domain" description="NADH dehydrogenase subunit 5 C-terminal" evidence="22">
    <location>
        <begin position="420"/>
        <end position="600"/>
    </location>
</feature>
<sequence>MHASIIMLTLISLTFPIITAFIKPNKKYLYPNYVKTIMMYAFTLSLLPTTLFIFLDQDMIISNWHWTTIQSLELTLSFKLDYFSMLFMPIALFITWCIMEFSLWYMSSDPNIDQFFKYLLIFLTTMLILITANNLFQLFIGWEGVGIMSFLLIGWWHARTDANTAALQAILYNRIGDIGFILAMAWFLLHYNSWDLQQMFMLGTSPSLLPLMGLLLAATGKSAQLGLHPWLPSAMEGPTPVSALLHSSTMVVAGVFLLIRFHPLMENNMLIQSLTLCLGAITTLFMAICALTQNDIKKIVAFSTSSQLGLMMVTIGINQPYLAFLHICTHAFFKAMLFICSGSIIHSLNNEQDIRKMGGLFKTMPLTSTSLTIGSLALTGMPFLTGFYSKDLIIETANTSYTNAWALSITLIATSLTSAYSTRTIILTLTGQPRFSTSININENNPALLNPLKRLAIGSMLAGFFITNNVSPTTLPQLTMPYYLKHLALCVTTLGFLMALDLALMTNNIKMSTPSHMFKFSNMLGYFPTTMHRMIPYQNLILNQNIALLLLDSIWLEKLMPKTITHIHTIASIATTTQKGMVKLYFLSFLIPLALILLLMA</sequence>
<feature type="transmembrane region" description="Helical" evidence="19">
    <location>
        <begin position="115"/>
        <end position="132"/>
    </location>
</feature>
<evidence type="ECO:0000256" key="4">
    <source>
        <dbReference type="ARBA" id="ARBA00021096"/>
    </source>
</evidence>
<evidence type="ECO:0000313" key="23">
    <source>
        <dbReference type="EMBL" id="ACB73162.1"/>
    </source>
</evidence>
<keyword evidence="8" id="KW-0999">Mitochondrion inner membrane</keyword>
<feature type="transmembrane region" description="Helical" evidence="19">
    <location>
        <begin position="170"/>
        <end position="189"/>
    </location>
</feature>
<comment type="catalytic activity">
    <reaction evidence="18 19">
        <text>a ubiquinone + NADH + 5 H(+)(in) = a ubiquinol + NAD(+) + 4 H(+)(out)</text>
        <dbReference type="Rhea" id="RHEA:29091"/>
        <dbReference type="Rhea" id="RHEA-COMP:9565"/>
        <dbReference type="Rhea" id="RHEA-COMP:9566"/>
        <dbReference type="ChEBI" id="CHEBI:15378"/>
        <dbReference type="ChEBI" id="CHEBI:16389"/>
        <dbReference type="ChEBI" id="CHEBI:17976"/>
        <dbReference type="ChEBI" id="CHEBI:57540"/>
        <dbReference type="ChEBI" id="CHEBI:57945"/>
        <dbReference type="EC" id="7.1.1.2"/>
    </reaction>
</comment>